<evidence type="ECO:0000313" key="6">
    <source>
        <dbReference type="Proteomes" id="UP000199373"/>
    </source>
</evidence>
<dbReference type="GO" id="GO:0016491">
    <property type="term" value="F:oxidoreductase activity"/>
    <property type="evidence" value="ECO:0007669"/>
    <property type="project" value="InterPro"/>
</dbReference>
<dbReference type="PROSITE" id="PS00194">
    <property type="entry name" value="THIOREDOXIN_1"/>
    <property type="match status" value="1"/>
</dbReference>
<proteinExistence type="predicted"/>
<dbReference type="GO" id="GO:0017004">
    <property type="term" value="P:cytochrome complex assembly"/>
    <property type="evidence" value="ECO:0007669"/>
    <property type="project" value="UniProtKB-KW"/>
</dbReference>
<keyword evidence="3" id="KW-0676">Redox-active center</keyword>
<dbReference type="PROSITE" id="PS51352">
    <property type="entry name" value="THIOREDOXIN_2"/>
    <property type="match status" value="1"/>
</dbReference>
<evidence type="ECO:0000256" key="3">
    <source>
        <dbReference type="ARBA" id="ARBA00023284"/>
    </source>
</evidence>
<dbReference type="GO" id="GO:0016853">
    <property type="term" value="F:isomerase activity"/>
    <property type="evidence" value="ECO:0007669"/>
    <property type="project" value="UniProtKB-KW"/>
</dbReference>
<dbReference type="InterPro" id="IPR013740">
    <property type="entry name" value="Redoxin"/>
</dbReference>
<dbReference type="SUPFAM" id="SSF52833">
    <property type="entry name" value="Thioredoxin-like"/>
    <property type="match status" value="1"/>
</dbReference>
<dbReference type="PANTHER" id="PTHR42852">
    <property type="entry name" value="THIOL:DISULFIDE INTERCHANGE PROTEIN DSBE"/>
    <property type="match status" value="1"/>
</dbReference>
<dbReference type="InterPro" id="IPR017937">
    <property type="entry name" value="Thioredoxin_CS"/>
</dbReference>
<keyword evidence="5" id="KW-0413">Isomerase</keyword>
<dbReference type="InterPro" id="IPR036249">
    <property type="entry name" value="Thioredoxin-like_sf"/>
</dbReference>
<feature type="domain" description="Thioredoxin" evidence="4">
    <location>
        <begin position="216"/>
        <end position="359"/>
    </location>
</feature>
<comment type="subcellular location">
    <subcellularLocation>
        <location evidence="1">Cell envelope</location>
    </subcellularLocation>
</comment>
<name>A0A1I0LY84_9BACT</name>
<dbReference type="Pfam" id="PF08534">
    <property type="entry name" value="Redoxin"/>
    <property type="match status" value="1"/>
</dbReference>
<protein>
    <submittedName>
        <fullName evidence="5">Thiol-disulfide isomerase or thioredoxin</fullName>
    </submittedName>
</protein>
<sequence>MKKRTIITCLFVMIAMTGQGQITCHVEGILDTDAWGDDIIICEEGTDLRVIDEPRFHIHAIDGRFTYDIETDFPRLYNVFFLNQFKTGKFYVGKFLTENCDVNVTMYEDQPMRVISNGEEGRKQQVRDSIEQIHCGNSPKERLPFRLNYAKEHPMLCTLYDVLDAIHTLCHASIYTDFDASQWEAYLTLYHDKLVDMYPDHPIHEQIATVEAAYRLQPGKPYIDYNVRNNDGLLVPISTMIKGKVALVDLWASWCGPCRRHSIAMIPIYERYKDQGFTVVAIARERNRDALEKAVKKDGYPWICLLELNDENQIWRKNGIDRSGGAMFLIDCDGTILSTSTNAEELESLIYKSLNNKQL</sequence>
<dbReference type="EMBL" id="FOIQ01000001">
    <property type="protein sequence ID" value="SEV80386.1"/>
    <property type="molecule type" value="Genomic_DNA"/>
</dbReference>
<evidence type="ECO:0000313" key="5">
    <source>
        <dbReference type="EMBL" id="SEV80386.1"/>
    </source>
</evidence>
<organism evidence="5 6">
    <name type="scientific">Prevotella aff. ruminicola Tc2-24</name>
    <dbReference type="NCBI Taxonomy" id="81582"/>
    <lineage>
        <taxon>Bacteria</taxon>
        <taxon>Pseudomonadati</taxon>
        <taxon>Bacteroidota</taxon>
        <taxon>Bacteroidia</taxon>
        <taxon>Bacteroidales</taxon>
        <taxon>Prevotellaceae</taxon>
        <taxon>Prevotella</taxon>
    </lineage>
</organism>
<dbReference type="InterPro" id="IPR050553">
    <property type="entry name" value="Thioredoxin_ResA/DsbE_sf"/>
</dbReference>
<keyword evidence="2" id="KW-0201">Cytochrome c-type biogenesis</keyword>
<dbReference type="RefSeq" id="WP_091913965.1">
    <property type="nucleotide sequence ID" value="NZ_FOIQ01000001.1"/>
</dbReference>
<reference evidence="5 6" key="1">
    <citation type="submission" date="2016-10" db="EMBL/GenBank/DDBJ databases">
        <authorList>
            <person name="de Groot N.N."/>
        </authorList>
    </citation>
    <scope>NUCLEOTIDE SEQUENCE [LARGE SCALE GENOMIC DNA]</scope>
    <source>
        <strain evidence="5 6">TC2-24</strain>
    </source>
</reference>
<evidence type="ECO:0000256" key="2">
    <source>
        <dbReference type="ARBA" id="ARBA00022748"/>
    </source>
</evidence>
<dbReference type="GO" id="GO:0030313">
    <property type="term" value="C:cell envelope"/>
    <property type="evidence" value="ECO:0007669"/>
    <property type="project" value="UniProtKB-SubCell"/>
</dbReference>
<keyword evidence="6" id="KW-1185">Reference proteome</keyword>
<dbReference type="CDD" id="cd02966">
    <property type="entry name" value="TlpA_like_family"/>
    <property type="match status" value="1"/>
</dbReference>
<accession>A0A1I0LY84</accession>
<gene>
    <name evidence="5" type="ORF">SAMN04487850_0060</name>
</gene>
<evidence type="ECO:0000259" key="4">
    <source>
        <dbReference type="PROSITE" id="PS51352"/>
    </source>
</evidence>
<dbReference type="InterPro" id="IPR013766">
    <property type="entry name" value="Thioredoxin_domain"/>
</dbReference>
<evidence type="ECO:0000256" key="1">
    <source>
        <dbReference type="ARBA" id="ARBA00004196"/>
    </source>
</evidence>
<dbReference type="Gene3D" id="3.40.30.10">
    <property type="entry name" value="Glutaredoxin"/>
    <property type="match status" value="1"/>
</dbReference>
<dbReference type="Proteomes" id="UP000199373">
    <property type="component" value="Unassembled WGS sequence"/>
</dbReference>
<dbReference type="AlphaFoldDB" id="A0A1I0LY84"/>
<dbReference type="PANTHER" id="PTHR42852:SF13">
    <property type="entry name" value="PROTEIN DIPZ"/>
    <property type="match status" value="1"/>
</dbReference>